<dbReference type="SUPFAM" id="SSF56235">
    <property type="entry name" value="N-terminal nucleophile aminohydrolases (Ntn hydrolases)"/>
    <property type="match status" value="1"/>
</dbReference>
<dbReference type="GO" id="GO:0005634">
    <property type="term" value="C:nucleus"/>
    <property type="evidence" value="ECO:0007669"/>
    <property type="project" value="UniProtKB-SubCell"/>
</dbReference>
<evidence type="ECO:0000313" key="5">
    <source>
        <dbReference type="EMBL" id="ADM11027.1"/>
    </source>
</evidence>
<keyword evidence="6" id="KW-1185">Reference proteome</keyword>
<dbReference type="OrthoDB" id="204949at2759"/>
<dbReference type="Proteomes" id="UP000002313">
    <property type="component" value="Chromosome II"/>
</dbReference>
<dbReference type="InterPro" id="IPR029055">
    <property type="entry name" value="Ntn_hydrolases_N"/>
</dbReference>
<dbReference type="GO" id="GO:0019774">
    <property type="term" value="C:proteasome core complex, beta-subunit complex"/>
    <property type="evidence" value="ECO:0007669"/>
    <property type="project" value="InterPro"/>
</dbReference>
<dbReference type="EMBL" id="CP001943">
    <property type="protein sequence ID" value="ADM11027.1"/>
    <property type="molecule type" value="Genomic_DNA"/>
</dbReference>
<evidence type="ECO:0000256" key="2">
    <source>
        <dbReference type="ARBA" id="ARBA00022490"/>
    </source>
</evidence>
<reference evidence="5 6" key="2">
    <citation type="journal article" date="2012" name="Proc. Natl. Acad. Sci. U.S.A.">
        <title>Gain and loss of multiple functionally related, horizontally transferred genes in the reduced genomes of two microsporidian parasites.</title>
        <authorList>
            <person name="Pombert J.-F."/>
            <person name="Selman M."/>
            <person name="Burki F."/>
            <person name="Bardell F.T."/>
            <person name="Farinelli L."/>
            <person name="Solter L.F."/>
            <person name="Whitman D.W."/>
            <person name="Weiss L.M."/>
            <person name="Corradi N."/>
            <person name="Keeling P.J."/>
        </authorList>
    </citation>
    <scope>NUCLEOTIDE SEQUENCE [LARGE SCALE GENOMIC DNA]</scope>
    <source>
        <strain evidence="5 6">ATCC 50506</strain>
    </source>
</reference>
<dbReference type="PANTHER" id="PTHR32194">
    <property type="entry name" value="METALLOPROTEASE TLDD"/>
    <property type="match status" value="1"/>
</dbReference>
<dbReference type="GO" id="GO:0043161">
    <property type="term" value="P:proteasome-mediated ubiquitin-dependent protein catabolic process"/>
    <property type="evidence" value="ECO:0007669"/>
    <property type="project" value="InterPro"/>
</dbReference>
<evidence type="ECO:0000256" key="3">
    <source>
        <dbReference type="ARBA" id="ARBA00022942"/>
    </source>
</evidence>
<sequence length="206" mass="22911">MSADIETFYGGSILAIASDEAVAIMNDKRLGMSSITVSKDFTRIHKIGPRLYVGLPVFVPDTQVLLRSIRKNYNLFKLEEQREMEPEELTSMISFLLYSKREAPYITSPIVAGLRSDGKPYISGMDSIGSITSPRDFVAAGTSEENLMGICEALYRPGMDEENLFVTCTQAFLNSIDRDALSGWGADCYIISRNKVTKRPIKGRCD</sequence>
<keyword evidence="4" id="KW-0539">Nucleus</keyword>
<gene>
    <name evidence="5" type="ORF">Eint_020260</name>
</gene>
<evidence type="ECO:0000256" key="4">
    <source>
        <dbReference type="ARBA" id="ARBA00023242"/>
    </source>
</evidence>
<dbReference type="GO" id="GO:0005737">
    <property type="term" value="C:cytoplasm"/>
    <property type="evidence" value="ECO:0007669"/>
    <property type="project" value="TreeGrafter"/>
</dbReference>
<keyword evidence="2" id="KW-0963">Cytoplasm</keyword>
<dbReference type="Pfam" id="PF00227">
    <property type="entry name" value="Proteasome"/>
    <property type="match status" value="1"/>
</dbReference>
<dbReference type="VEuPathDB" id="MicrosporidiaDB:Eint_020260"/>
<dbReference type="AlphaFoldDB" id="E0S5P2"/>
<dbReference type="InterPro" id="IPR023333">
    <property type="entry name" value="Proteasome_suB-type"/>
</dbReference>
<dbReference type="HOGENOM" id="CLU_035750_10_0_1"/>
<organism evidence="5 6">
    <name type="scientific">Encephalitozoon intestinalis (strain ATCC 50506)</name>
    <name type="common">Microsporidian parasite</name>
    <name type="synonym">Septata intestinalis</name>
    <dbReference type="NCBI Taxonomy" id="876142"/>
    <lineage>
        <taxon>Eukaryota</taxon>
        <taxon>Fungi</taxon>
        <taxon>Fungi incertae sedis</taxon>
        <taxon>Microsporidia</taxon>
        <taxon>Unikaryonidae</taxon>
        <taxon>Encephalitozoon</taxon>
    </lineage>
</organism>
<dbReference type="InterPro" id="IPR001353">
    <property type="entry name" value="Proteasome_sua/b"/>
</dbReference>
<comment type="subcellular location">
    <subcellularLocation>
        <location evidence="1">Nucleus</location>
    </subcellularLocation>
</comment>
<dbReference type="PROSITE" id="PS51476">
    <property type="entry name" value="PROTEASOME_BETA_2"/>
    <property type="match status" value="1"/>
</dbReference>
<evidence type="ECO:0000313" key="6">
    <source>
        <dbReference type="Proteomes" id="UP000002313"/>
    </source>
</evidence>
<dbReference type="RefSeq" id="XP_003072387.1">
    <property type="nucleotide sequence ID" value="XM_003072341.1"/>
</dbReference>
<dbReference type="Gene3D" id="3.60.20.10">
    <property type="entry name" value="Glutamine Phosphoribosylpyrophosphate, subunit 1, domain 1"/>
    <property type="match status" value="1"/>
</dbReference>
<dbReference type="CDD" id="cd03759">
    <property type="entry name" value="proteasome_beta_type_3"/>
    <property type="match status" value="1"/>
</dbReference>
<protein>
    <submittedName>
        <fullName evidence="5">20S proteasome subunit</fullName>
    </submittedName>
</protein>
<dbReference type="InterPro" id="IPR033811">
    <property type="entry name" value="Proteasome_beta_3"/>
</dbReference>
<dbReference type="KEGG" id="ein:Eint_020260"/>
<evidence type="ECO:0000256" key="1">
    <source>
        <dbReference type="ARBA" id="ARBA00004123"/>
    </source>
</evidence>
<accession>E0S5P2</accession>
<dbReference type="GeneID" id="9698704"/>
<reference evidence="5 6" key="1">
    <citation type="journal article" date="2010" name="Nat. Commun.">
        <title>The complete sequence of the smallest known nuclear genome from the microsporidian Encephalitozoon intestinalis.</title>
        <authorList>
            <person name="Corradi N."/>
            <person name="Pombert J.-F."/>
            <person name="Farinelli L."/>
            <person name="Didier E.S."/>
            <person name="Keeling P.J."/>
        </authorList>
    </citation>
    <scope>NUCLEOTIDE SEQUENCE [LARGE SCALE GENOMIC DNA]</scope>
    <source>
        <strain evidence="5 6">ATCC 50506</strain>
    </source>
</reference>
<name>E0S5P2_ENCIT</name>
<proteinExistence type="predicted"/>
<keyword evidence="3 5" id="KW-0647">Proteasome</keyword>
<dbReference type="PANTHER" id="PTHR32194:SF10">
    <property type="entry name" value="PROTEASOME SUBUNIT BETA TYPE-3"/>
    <property type="match status" value="1"/>
</dbReference>